<gene>
    <name evidence="1" type="ORF">D0962_09575</name>
</gene>
<organism evidence="1 2">
    <name type="scientific">Adonisia turfae CCMR0082</name>
    <dbReference type="NCBI Taxonomy" id="2304604"/>
    <lineage>
        <taxon>Bacteria</taxon>
        <taxon>Bacillati</taxon>
        <taxon>Cyanobacteriota</taxon>
        <taxon>Adonisia</taxon>
        <taxon>Adonisia turfae</taxon>
    </lineage>
</organism>
<dbReference type="Pfam" id="PF18897">
    <property type="entry name" value="Gp3-like"/>
    <property type="match status" value="1"/>
</dbReference>
<sequence length="464" mass="52332">MPILGLTTKKDTPIETSQLGKAWKGKKKTQNRAGEDLKDKFRLEIPAPYDKVIMAKYGTMLPTELRVFFPHEETEKVFETWNDAVTIQGLQHRCNGERITKEVVTKTSYRAGKPYPKRHRQDCDRPCLKGPDEVICKQCVSTGYLKFYIRELFGVTGMQQVIVQTVTGINDVVGVTKQLRAFEEKYGSLSKSSIPSPYTWNYVPFVLRRVPKDISRPLYDSKAKAYKGGYGRGTAYPIVITEDPEWLEFWQNHMRRQMILQMVQDGHTALLQPEDRAILQEMQSLELPMATVSGQLPVAEVEQKEITAVIAESPIQPALQPSSDMSAVIESAEPVVDTFEAADQDAAEAYREEMLSREPRVRAGEVNKVLKLEAEILKDLWGGVDQSSGDDAAIASEYIELMLLHYAEGHMVQQRDATKLMVRLQDELGVVDEGLAELFISELPNHIRPAQKEQPTTFNGVGID</sequence>
<dbReference type="AlphaFoldDB" id="A0A6M0S3F7"/>
<dbReference type="EMBL" id="QZCE01000002">
    <property type="protein sequence ID" value="NEZ63027.1"/>
    <property type="molecule type" value="Genomic_DNA"/>
</dbReference>
<protein>
    <submittedName>
        <fullName evidence="1">Uncharacterized protein</fullName>
    </submittedName>
</protein>
<reference evidence="1 2" key="1">
    <citation type="journal article" date="2020" name="Microb. Ecol.">
        <title>Ecogenomics of the Marine Benthic Filamentous Cyanobacterium Adonisia.</title>
        <authorList>
            <person name="Walter J.M."/>
            <person name="Coutinho F.H."/>
            <person name="Leomil L."/>
            <person name="Hargreaves P.I."/>
            <person name="Campeao M.E."/>
            <person name="Vieira V.V."/>
            <person name="Silva B.S."/>
            <person name="Fistarol G.O."/>
            <person name="Salomon P.S."/>
            <person name="Sawabe T."/>
            <person name="Mino S."/>
            <person name="Hosokawa M."/>
            <person name="Miyashita H."/>
            <person name="Maruyama F."/>
            <person name="van Verk M.C."/>
            <person name="Dutilh B.E."/>
            <person name="Thompson C.C."/>
            <person name="Thompson F.L."/>
        </authorList>
    </citation>
    <scope>NUCLEOTIDE SEQUENCE [LARGE SCALE GENOMIC DNA]</scope>
    <source>
        <strain evidence="1 2">CCMR0082</strain>
    </source>
</reference>
<dbReference type="Proteomes" id="UP000473574">
    <property type="component" value="Unassembled WGS sequence"/>
</dbReference>
<dbReference type="RefSeq" id="WP_163662104.1">
    <property type="nucleotide sequence ID" value="NZ_QZCE01000002.1"/>
</dbReference>
<accession>A0A6M0S3F7</accession>
<evidence type="ECO:0000313" key="1">
    <source>
        <dbReference type="EMBL" id="NEZ63027.1"/>
    </source>
</evidence>
<evidence type="ECO:0000313" key="2">
    <source>
        <dbReference type="Proteomes" id="UP000473574"/>
    </source>
</evidence>
<comment type="caution">
    <text evidence="1">The sequence shown here is derived from an EMBL/GenBank/DDBJ whole genome shotgun (WGS) entry which is preliminary data.</text>
</comment>
<dbReference type="InterPro" id="IPR043991">
    <property type="entry name" value="Gp3-like"/>
</dbReference>
<proteinExistence type="predicted"/>
<name>A0A6M0S3F7_9CYAN</name>